<dbReference type="PANTHER" id="PTHR32385">
    <property type="entry name" value="MANNOSYL PHOSPHORYLINOSITOL CERAMIDE SYNTHASE"/>
    <property type="match status" value="1"/>
</dbReference>
<dbReference type="SUPFAM" id="SSF53448">
    <property type="entry name" value="Nucleotide-diphospho-sugar transferases"/>
    <property type="match status" value="1"/>
</dbReference>
<dbReference type="GO" id="GO:0016020">
    <property type="term" value="C:membrane"/>
    <property type="evidence" value="ECO:0007669"/>
    <property type="project" value="GOC"/>
</dbReference>
<dbReference type="Proteomes" id="UP000188604">
    <property type="component" value="Chromosome"/>
</dbReference>
<evidence type="ECO:0000313" key="1">
    <source>
        <dbReference type="EMBL" id="AQS87764.1"/>
    </source>
</evidence>
<dbReference type="InterPro" id="IPR051706">
    <property type="entry name" value="Glycosyltransferase_domain"/>
</dbReference>
<dbReference type="Gene3D" id="3.90.550.20">
    <property type="match status" value="1"/>
</dbReference>
<dbReference type="PANTHER" id="PTHR32385:SF15">
    <property type="entry name" value="INOSITOL PHOSPHOCERAMIDE MANNOSYLTRANSFERASE 1"/>
    <property type="match status" value="1"/>
</dbReference>
<protein>
    <submittedName>
        <fullName evidence="1">Uncharacterized protein</fullName>
    </submittedName>
</protein>
<accession>A0A1U9KPM5</accession>
<dbReference type="KEGG" id="nch:A0U93_07235"/>
<dbReference type="InterPro" id="IPR029044">
    <property type="entry name" value="Nucleotide-diphossugar_trans"/>
</dbReference>
<gene>
    <name evidence="1" type="ORF">A0U93_07235</name>
</gene>
<dbReference type="AlphaFoldDB" id="A0A1U9KPM5"/>
<dbReference type="GO" id="GO:0000030">
    <property type="term" value="F:mannosyltransferase activity"/>
    <property type="evidence" value="ECO:0007669"/>
    <property type="project" value="TreeGrafter"/>
</dbReference>
<keyword evidence="2" id="KW-1185">Reference proteome</keyword>
<proteinExistence type="predicted"/>
<sequence length="362" mass="41825">MFDIGTLTEEDVAHDPGAWHYATHHDLNALMAMFTLANILHTARKTKEASRFYRVAYDMHSKNPTHYPLAQSLLQVRLLCLLKSGMPLPDEELEELQTLSPAMYRYITGIRAAWAEGDNERALSIMGSCYEAFHTGEECDCLYLEIALKQQEEIFHPSRRPIPEKLYMFWDKAPPPEIQQNITYHQELLGADYKIYSYDEAAAFLEDFYGAEARDLFLGARHPAEAADFFRVHAINTHGGWWLDADLRLKDASVLKSNHENRFYLTDNFYIHNDFYGAIANSPVTEDCLLSLYRNSYLHKDLYIAYKTGPGIFNRALNRLIYRNLSFQRSASVRVDGQSQFLAAVEEFETPYKHNLPNWQLS</sequence>
<dbReference type="GO" id="GO:0051999">
    <property type="term" value="P:mannosyl-inositol phosphorylceramide biosynthetic process"/>
    <property type="evidence" value="ECO:0007669"/>
    <property type="project" value="TreeGrafter"/>
</dbReference>
<dbReference type="RefSeq" id="WP_077806756.1">
    <property type="nucleotide sequence ID" value="NZ_BJXS01000002.1"/>
</dbReference>
<evidence type="ECO:0000313" key="2">
    <source>
        <dbReference type="Proteomes" id="UP000188604"/>
    </source>
</evidence>
<name>A0A1U9KPM5_9PROT</name>
<dbReference type="STRING" id="320497.A0U93_07235"/>
<dbReference type="EMBL" id="CP014691">
    <property type="protein sequence ID" value="AQS87764.1"/>
    <property type="molecule type" value="Genomic_DNA"/>
</dbReference>
<reference evidence="1" key="1">
    <citation type="submission" date="2016-03" db="EMBL/GenBank/DDBJ databases">
        <title>Acetic acid bacteria sequencing.</title>
        <authorList>
            <person name="Brandt J."/>
            <person name="Jakob F."/>
            <person name="Vogel R.F."/>
        </authorList>
    </citation>
    <scope>NUCLEOTIDE SEQUENCE [LARGE SCALE GENOMIC DNA]</scope>
    <source>
        <strain evidence="1">NBRC 101099</strain>
    </source>
</reference>
<organism evidence="1 2">
    <name type="scientific">Neoasaia chiangmaiensis</name>
    <dbReference type="NCBI Taxonomy" id="320497"/>
    <lineage>
        <taxon>Bacteria</taxon>
        <taxon>Pseudomonadati</taxon>
        <taxon>Pseudomonadota</taxon>
        <taxon>Alphaproteobacteria</taxon>
        <taxon>Acetobacterales</taxon>
        <taxon>Acetobacteraceae</taxon>
        <taxon>Neoasaia</taxon>
    </lineage>
</organism>
<dbReference type="OrthoDB" id="146908at2"/>